<dbReference type="InterPro" id="IPR025558">
    <property type="entry name" value="DUF4283"/>
</dbReference>
<proteinExistence type="predicted"/>
<reference evidence="2" key="1">
    <citation type="journal article" date="2023" name="Plant J.">
        <title>Genome sequences and population genomics provide insights into the demographic history, inbreeding, and mutation load of two 'living fossil' tree species of Dipteronia.</title>
        <authorList>
            <person name="Feng Y."/>
            <person name="Comes H.P."/>
            <person name="Chen J."/>
            <person name="Zhu S."/>
            <person name="Lu R."/>
            <person name="Zhang X."/>
            <person name="Li P."/>
            <person name="Qiu J."/>
            <person name="Olsen K.M."/>
            <person name="Qiu Y."/>
        </authorList>
    </citation>
    <scope>NUCLEOTIDE SEQUENCE</scope>
    <source>
        <strain evidence="2">NBL</strain>
    </source>
</reference>
<dbReference type="PANTHER" id="PTHR31286:SF167">
    <property type="entry name" value="OS09G0268800 PROTEIN"/>
    <property type="match status" value="1"/>
</dbReference>
<evidence type="ECO:0000259" key="1">
    <source>
        <dbReference type="Pfam" id="PF14111"/>
    </source>
</evidence>
<name>A0AAE0E1Z4_9ROSI</name>
<gene>
    <name evidence="2" type="ORF">Dsin_018494</name>
</gene>
<organism evidence="2 3">
    <name type="scientific">Dipteronia sinensis</name>
    <dbReference type="NCBI Taxonomy" id="43782"/>
    <lineage>
        <taxon>Eukaryota</taxon>
        <taxon>Viridiplantae</taxon>
        <taxon>Streptophyta</taxon>
        <taxon>Embryophyta</taxon>
        <taxon>Tracheophyta</taxon>
        <taxon>Spermatophyta</taxon>
        <taxon>Magnoliopsida</taxon>
        <taxon>eudicotyledons</taxon>
        <taxon>Gunneridae</taxon>
        <taxon>Pentapetalae</taxon>
        <taxon>rosids</taxon>
        <taxon>malvids</taxon>
        <taxon>Sapindales</taxon>
        <taxon>Sapindaceae</taxon>
        <taxon>Hippocastanoideae</taxon>
        <taxon>Acereae</taxon>
        <taxon>Dipteronia</taxon>
    </lineage>
</organism>
<feature type="domain" description="DUF4283" evidence="1">
    <location>
        <begin position="36"/>
        <end position="109"/>
    </location>
</feature>
<evidence type="ECO:0000313" key="3">
    <source>
        <dbReference type="Proteomes" id="UP001281410"/>
    </source>
</evidence>
<dbReference type="Proteomes" id="UP001281410">
    <property type="component" value="Unassembled WGS sequence"/>
</dbReference>
<accession>A0AAE0E1Z4</accession>
<protein>
    <recommendedName>
        <fullName evidence="1">DUF4283 domain-containing protein</fullName>
    </recommendedName>
</protein>
<dbReference type="PANTHER" id="PTHR31286">
    <property type="entry name" value="GLYCINE-RICH CELL WALL STRUCTURAL PROTEIN 1.8-LIKE"/>
    <property type="match status" value="1"/>
</dbReference>
<evidence type="ECO:0000313" key="2">
    <source>
        <dbReference type="EMBL" id="KAK3204448.1"/>
    </source>
</evidence>
<dbReference type="InterPro" id="IPR040256">
    <property type="entry name" value="At4g02000-like"/>
</dbReference>
<sequence>MDSENITSLCASLFITNCDGPVQLLDGKLMDDALHRLSLCVVGRIMSNKRVNSKAFMQVIGKIWQVNNGMNNESVSGNTFTFHFSDGHDLNRVIAGGPWSFDNALIAMERPAGKGTTDSLSFSLADFWIQIHQIPLLCMTREIGCFLGGLIGQVLDVDGGASGDCVGNFRRDGRRKEQAVAGQTTGEDDSTMPTTIAKTDRVMVEEVPRRSIQVGPEVNAFGPGPSLPQPDECHRESCVVLKCLESQLIYNTDMGRQLDCGHFGRSSVPDSGSKRVGNKKHGPSKLKLGRFGGLGISEVRLVGRCGKRKGRIKEEMDSYGSKKVKRSDRVGDEIEDCGVAQTNRSKDSCEFVSVSDYSVDVTKVVVSPTVEEAGVSAGRLSSAYRSR</sequence>
<keyword evidence="3" id="KW-1185">Reference proteome</keyword>
<comment type="caution">
    <text evidence="2">The sequence shown here is derived from an EMBL/GenBank/DDBJ whole genome shotgun (WGS) entry which is preliminary data.</text>
</comment>
<dbReference type="Pfam" id="PF14111">
    <property type="entry name" value="DUF4283"/>
    <property type="match status" value="1"/>
</dbReference>
<dbReference type="AlphaFoldDB" id="A0AAE0E1Z4"/>
<dbReference type="EMBL" id="JANJYJ010000006">
    <property type="protein sequence ID" value="KAK3204448.1"/>
    <property type="molecule type" value="Genomic_DNA"/>
</dbReference>